<comment type="subcellular location">
    <subcellularLocation>
        <location evidence="1">Membrane</location>
        <topology evidence="1">Multi-pass membrane protein</topology>
    </subcellularLocation>
</comment>
<dbReference type="Pfam" id="PF07291">
    <property type="entry name" value="MauE"/>
    <property type="match status" value="1"/>
</dbReference>
<organism evidence="7 8">
    <name type="scientific">Ornithinimicrobium avium</name>
    <dbReference type="NCBI Taxonomy" id="2283195"/>
    <lineage>
        <taxon>Bacteria</taxon>
        <taxon>Bacillati</taxon>
        <taxon>Actinomycetota</taxon>
        <taxon>Actinomycetes</taxon>
        <taxon>Micrococcales</taxon>
        <taxon>Ornithinimicrobiaceae</taxon>
        <taxon>Ornithinimicrobium</taxon>
    </lineage>
</organism>
<name>A0A345NQ74_9MICO</name>
<keyword evidence="4 5" id="KW-0472">Membrane</keyword>
<protein>
    <recommendedName>
        <fullName evidence="6">Methylamine utilisation protein MauE domain-containing protein</fullName>
    </recommendedName>
</protein>
<dbReference type="EMBL" id="CP031229">
    <property type="protein sequence ID" value="AXH97182.1"/>
    <property type="molecule type" value="Genomic_DNA"/>
</dbReference>
<evidence type="ECO:0000256" key="5">
    <source>
        <dbReference type="SAM" id="Phobius"/>
    </source>
</evidence>
<keyword evidence="2 5" id="KW-0812">Transmembrane</keyword>
<evidence type="ECO:0000256" key="1">
    <source>
        <dbReference type="ARBA" id="ARBA00004141"/>
    </source>
</evidence>
<evidence type="ECO:0000259" key="6">
    <source>
        <dbReference type="Pfam" id="PF07291"/>
    </source>
</evidence>
<reference evidence="7 8" key="1">
    <citation type="submission" date="2018-07" db="EMBL/GenBank/DDBJ databases">
        <title>Complete genome sequencing of Ornithinimicrobium sp. AMA3305.</title>
        <authorList>
            <person name="Bae J.-W."/>
        </authorList>
    </citation>
    <scope>NUCLEOTIDE SEQUENCE [LARGE SCALE GENOMIC DNA]</scope>
    <source>
        <strain evidence="7 8">AMA3305</strain>
    </source>
</reference>
<dbReference type="InterPro" id="IPR009908">
    <property type="entry name" value="Methylamine_util_MauE"/>
</dbReference>
<evidence type="ECO:0000313" key="7">
    <source>
        <dbReference type="EMBL" id="AXH97182.1"/>
    </source>
</evidence>
<dbReference type="KEGG" id="orn:DV701_14605"/>
<dbReference type="GO" id="GO:0030416">
    <property type="term" value="P:methylamine metabolic process"/>
    <property type="evidence" value="ECO:0007669"/>
    <property type="project" value="InterPro"/>
</dbReference>
<dbReference type="Proteomes" id="UP000253790">
    <property type="component" value="Chromosome"/>
</dbReference>
<feature type="domain" description="Methylamine utilisation protein MauE" evidence="6">
    <location>
        <begin position="2"/>
        <end position="135"/>
    </location>
</feature>
<dbReference type="RefSeq" id="WP_114929301.1">
    <property type="nucleotide sequence ID" value="NZ_CP031229.1"/>
</dbReference>
<dbReference type="AlphaFoldDB" id="A0A345NQ74"/>
<dbReference type="GO" id="GO:0016020">
    <property type="term" value="C:membrane"/>
    <property type="evidence" value="ECO:0007669"/>
    <property type="project" value="UniProtKB-SubCell"/>
</dbReference>
<feature type="transmembrane region" description="Helical" evidence="5">
    <location>
        <begin position="75"/>
        <end position="96"/>
    </location>
</feature>
<feature type="transmembrane region" description="Helical" evidence="5">
    <location>
        <begin position="152"/>
        <end position="172"/>
    </location>
</feature>
<keyword evidence="3 5" id="KW-1133">Transmembrane helix</keyword>
<keyword evidence="8" id="KW-1185">Reference proteome</keyword>
<gene>
    <name evidence="7" type="ORF">DV701_14605</name>
</gene>
<evidence type="ECO:0000256" key="4">
    <source>
        <dbReference type="ARBA" id="ARBA00023136"/>
    </source>
</evidence>
<feature type="transmembrane region" description="Helical" evidence="5">
    <location>
        <begin position="122"/>
        <end position="140"/>
    </location>
</feature>
<dbReference type="OrthoDB" id="4872343at2"/>
<evidence type="ECO:0000313" key="8">
    <source>
        <dbReference type="Proteomes" id="UP000253790"/>
    </source>
</evidence>
<evidence type="ECO:0000256" key="3">
    <source>
        <dbReference type="ARBA" id="ARBA00022989"/>
    </source>
</evidence>
<proteinExistence type="predicted"/>
<feature type="transmembrane region" description="Helical" evidence="5">
    <location>
        <begin position="46"/>
        <end position="68"/>
    </location>
</feature>
<accession>A0A345NQ74</accession>
<sequence>MSILSPALLGAVGLVLLASAAGHLRSPAALRHGLDAQGVVPQVARRAVSLLLGPVETVLGVAAILAAVTGPRPALALWAGLPSAALFAVLALYLTAVLRSTAGRPVPCACGLGEAPVGPSTVLRAAFLGAMAALGGATAGGWSPGTAPHEELIVALAAALVLAVATALLPAARAVPAATLHVRTVDLGGPR</sequence>
<evidence type="ECO:0000256" key="2">
    <source>
        <dbReference type="ARBA" id="ARBA00022692"/>
    </source>
</evidence>